<dbReference type="PANTHER" id="PTHR22574:SF6">
    <property type="entry name" value="GOLGI-ASSOCIATED RAB2 INTERACTOR PROTEIN 2"/>
    <property type="match status" value="1"/>
</dbReference>
<dbReference type="PANTHER" id="PTHR22574">
    <property type="match status" value="1"/>
</dbReference>
<dbReference type="OrthoDB" id="9940031at2759"/>
<gene>
    <name evidence="4" type="primary">Fam71d</name>
    <name evidence="4" type="ORF">CHLAEN_R09851</name>
</gene>
<accession>A0A7K9U9Q6</accession>
<feature type="non-terminal residue" evidence="4">
    <location>
        <position position="281"/>
    </location>
</feature>
<comment type="caution">
    <text evidence="4">The sequence shown here is derived from an EMBL/GenBank/DDBJ whole genome shotgun (WGS) entry which is preliminary data.</text>
</comment>
<sequence length="281" mass="31734">MNSKFDLKSTSSSQVPFAGDLQRLLRKGEYAPLIPPPILESKFVQVNQRGEPVSIHNRPSYVTMGICGANPSSTMPNVMLVACEVPMSPQKSVTNFWELSEQPSHKDQLVLTRLFPLKFVELSVHSTDKCHLMLKLVNGHCYYLEPCAPPGHQQHLFRLWLQFLSLPKLTENICNTKVGVKCLDSDTCHKKAPSPNNASKQRDDQQDVPNPKTKEKEVSKETSSNQIPLSSTARPTEQSGRKRKDFHNSLKPRRQETTRKSKNIDLLDTVSKSTETEKKET</sequence>
<keyword evidence="5" id="KW-1185">Reference proteome</keyword>
<dbReference type="GO" id="GO:0005634">
    <property type="term" value="C:nucleus"/>
    <property type="evidence" value="ECO:0007669"/>
    <property type="project" value="TreeGrafter"/>
</dbReference>
<feature type="compositionally biased region" description="Basic and acidic residues" evidence="2">
    <location>
        <begin position="253"/>
        <end position="265"/>
    </location>
</feature>
<evidence type="ECO:0000259" key="3">
    <source>
        <dbReference type="Pfam" id="PF12480"/>
    </source>
</evidence>
<feature type="compositionally biased region" description="Polar residues" evidence="2">
    <location>
        <begin position="225"/>
        <end position="238"/>
    </location>
</feature>
<feature type="non-terminal residue" evidence="4">
    <location>
        <position position="1"/>
    </location>
</feature>
<feature type="domain" description="Golgi associated RAB2 interactor protein-like Rab2B-binding" evidence="3">
    <location>
        <begin position="109"/>
        <end position="166"/>
    </location>
</feature>
<evidence type="ECO:0000313" key="4">
    <source>
        <dbReference type="EMBL" id="NXI57140.1"/>
    </source>
</evidence>
<dbReference type="Proteomes" id="UP000579406">
    <property type="component" value="Unassembled WGS sequence"/>
</dbReference>
<reference evidence="4 5" key="1">
    <citation type="submission" date="2019-09" db="EMBL/GenBank/DDBJ databases">
        <title>Bird 10,000 Genomes (B10K) Project - Family phase.</title>
        <authorList>
            <person name="Zhang G."/>
        </authorList>
    </citation>
    <scope>NUCLEOTIDE SEQUENCE [LARGE SCALE GENOMIC DNA]</scope>
    <source>
        <strain evidence="4">B10K-DU-001-61</strain>
        <tissue evidence="4">Muscle</tissue>
    </source>
</reference>
<protein>
    <submittedName>
        <fullName evidence="4">FA71D protein</fullName>
    </submittedName>
</protein>
<dbReference type="Pfam" id="PF12480">
    <property type="entry name" value="GARIL_Rab2_bd"/>
    <property type="match status" value="1"/>
</dbReference>
<name>A0A7K9U9Q6_9AVES</name>
<organism evidence="4 5">
    <name type="scientific">Chloroceryle aenea</name>
    <name type="common">American pygmy kingfisher</name>
    <dbReference type="NCBI Taxonomy" id="176938"/>
    <lineage>
        <taxon>Eukaryota</taxon>
        <taxon>Metazoa</taxon>
        <taxon>Chordata</taxon>
        <taxon>Craniata</taxon>
        <taxon>Vertebrata</taxon>
        <taxon>Euteleostomi</taxon>
        <taxon>Archelosauria</taxon>
        <taxon>Archosauria</taxon>
        <taxon>Dinosauria</taxon>
        <taxon>Saurischia</taxon>
        <taxon>Theropoda</taxon>
        <taxon>Coelurosauria</taxon>
        <taxon>Aves</taxon>
        <taxon>Neognathae</taxon>
        <taxon>Neoaves</taxon>
        <taxon>Telluraves</taxon>
        <taxon>Coraciimorphae</taxon>
        <taxon>Coraciiformes</taxon>
        <taxon>Cerylidae</taxon>
        <taxon>Chloroceryle</taxon>
    </lineage>
</organism>
<dbReference type="EMBL" id="VWZY01009368">
    <property type="protein sequence ID" value="NXI57140.1"/>
    <property type="molecule type" value="Genomic_DNA"/>
</dbReference>
<evidence type="ECO:0000256" key="1">
    <source>
        <dbReference type="ARBA" id="ARBA00038379"/>
    </source>
</evidence>
<comment type="similarity">
    <text evidence="1">Belongs to the GARIN family.</text>
</comment>
<dbReference type="InterPro" id="IPR022168">
    <property type="entry name" value="GARIL-like_Rab2B-bd"/>
</dbReference>
<evidence type="ECO:0000313" key="5">
    <source>
        <dbReference type="Proteomes" id="UP000579406"/>
    </source>
</evidence>
<feature type="region of interest" description="Disordered" evidence="2">
    <location>
        <begin position="186"/>
        <end position="281"/>
    </location>
</feature>
<proteinExistence type="inferred from homology"/>
<dbReference type="AlphaFoldDB" id="A0A7K9U9Q6"/>
<evidence type="ECO:0000256" key="2">
    <source>
        <dbReference type="SAM" id="MobiDB-lite"/>
    </source>
</evidence>